<dbReference type="EC" id="3.4.24.-" evidence="10"/>
<feature type="domain" description="Lysine-specific metallo-endopeptidase" evidence="9">
    <location>
        <begin position="209"/>
        <end position="342"/>
    </location>
</feature>
<dbReference type="InterPro" id="IPR024079">
    <property type="entry name" value="MetalloPept_cat_dom_sf"/>
</dbReference>
<evidence type="ECO:0000256" key="1">
    <source>
        <dbReference type="ARBA" id="ARBA00001947"/>
    </source>
</evidence>
<evidence type="ECO:0000256" key="6">
    <source>
        <dbReference type="ARBA" id="ARBA00022833"/>
    </source>
</evidence>
<dbReference type="Gene3D" id="2.60.40.2970">
    <property type="match status" value="1"/>
</dbReference>
<keyword evidence="3" id="KW-0645">Protease</keyword>
<feature type="chain" id="PRO_5045727893" evidence="8">
    <location>
        <begin position="24"/>
        <end position="348"/>
    </location>
</feature>
<comment type="cofactor">
    <cofactor evidence="1">
        <name>Zn(2+)</name>
        <dbReference type="ChEBI" id="CHEBI:29105"/>
    </cofactor>
</comment>
<keyword evidence="7" id="KW-0482">Metalloprotease</keyword>
<protein>
    <submittedName>
        <fullName evidence="10">M35 family metallo-endopeptidase</fullName>
        <ecNumber evidence="10">3.4.24.-</ecNumber>
    </submittedName>
</protein>
<evidence type="ECO:0000256" key="7">
    <source>
        <dbReference type="ARBA" id="ARBA00023049"/>
    </source>
</evidence>
<evidence type="ECO:0000256" key="8">
    <source>
        <dbReference type="SAM" id="SignalP"/>
    </source>
</evidence>
<keyword evidence="6" id="KW-0862">Zinc</keyword>
<feature type="signal peptide" evidence="8">
    <location>
        <begin position="1"/>
        <end position="23"/>
    </location>
</feature>
<proteinExistence type="inferred from homology"/>
<keyword evidence="4" id="KW-0479">Metal-binding</keyword>
<name>A0ABV0GD95_9BURK</name>
<evidence type="ECO:0000256" key="4">
    <source>
        <dbReference type="ARBA" id="ARBA00022723"/>
    </source>
</evidence>
<comment type="similarity">
    <text evidence="2">Belongs to the peptidase M35 family.</text>
</comment>
<dbReference type="EMBL" id="JBDPZC010000003">
    <property type="protein sequence ID" value="MEO3713011.1"/>
    <property type="molecule type" value="Genomic_DNA"/>
</dbReference>
<evidence type="ECO:0000256" key="2">
    <source>
        <dbReference type="ARBA" id="ARBA00010279"/>
    </source>
</evidence>
<organism evidence="10 11">
    <name type="scientific">Roseateles flavus</name>
    <dbReference type="NCBI Taxonomy" id="3149041"/>
    <lineage>
        <taxon>Bacteria</taxon>
        <taxon>Pseudomonadati</taxon>
        <taxon>Pseudomonadota</taxon>
        <taxon>Betaproteobacteria</taxon>
        <taxon>Burkholderiales</taxon>
        <taxon>Sphaerotilaceae</taxon>
        <taxon>Roseateles</taxon>
    </lineage>
</organism>
<dbReference type="PANTHER" id="PTHR37016">
    <property type="match status" value="1"/>
</dbReference>
<evidence type="ECO:0000259" key="9">
    <source>
        <dbReference type="SMART" id="SM01351"/>
    </source>
</evidence>
<keyword evidence="8" id="KW-0732">Signal</keyword>
<sequence>MNQTMVKWAILAGAATAAVSAQAAGLSVRLEVASPVVKGDVDVHVTLTLTNTSRTPLFLPKTQLPGEVHESALFRITRDGEPVAYTGRLVKRSAAAEREVVRLAPGASMSFQVELTGAYDLSQNGRYAIEYVGLAKQQSGQTALLAPDAGSAPVYLWLEGRTQQPEAQVALAPSLAASISYTGNCTSTQKSTLASAVNAATNYSQSAYTYLSATPSATTRYKTWFGAFSTTGWNTAKSHYAKTLDAFKTKALVLDCSCKDSGTYAYVYPNQPYKIYVCGAFWSAPMTGTDSKGGTLVHEMTHFTVVAGTDDWAYGQSAAKSLALSNPTKALDNADSHEYFAENTPSLP</sequence>
<dbReference type="Proteomes" id="UP001462640">
    <property type="component" value="Unassembled WGS sequence"/>
</dbReference>
<dbReference type="InterPro" id="IPR050414">
    <property type="entry name" value="Fungal_M35_metalloproteases"/>
</dbReference>
<dbReference type="Pfam" id="PF14521">
    <property type="entry name" value="Aspzincin_M35"/>
    <property type="match status" value="1"/>
</dbReference>
<evidence type="ECO:0000313" key="10">
    <source>
        <dbReference type="EMBL" id="MEO3713011.1"/>
    </source>
</evidence>
<reference evidence="10 11" key="1">
    <citation type="submission" date="2024-05" db="EMBL/GenBank/DDBJ databases">
        <title>Roseateles sp. 2.12 16S ribosomal RNA gene Genome sequencing and assembly.</title>
        <authorList>
            <person name="Woo H."/>
        </authorList>
    </citation>
    <scope>NUCLEOTIDE SEQUENCE [LARGE SCALE GENOMIC DNA]</scope>
    <source>
        <strain evidence="10 11">2.12</strain>
    </source>
</reference>
<evidence type="ECO:0000256" key="3">
    <source>
        <dbReference type="ARBA" id="ARBA00022670"/>
    </source>
</evidence>
<dbReference type="RefSeq" id="WP_347609057.1">
    <property type="nucleotide sequence ID" value="NZ_JBDPZC010000003.1"/>
</dbReference>
<dbReference type="Gene3D" id="3.40.390.10">
    <property type="entry name" value="Collagenase (Catalytic Domain)"/>
    <property type="match status" value="1"/>
</dbReference>
<accession>A0ABV0GD95</accession>
<dbReference type="SMART" id="SM01351">
    <property type="entry name" value="Aspzincin_M35"/>
    <property type="match status" value="1"/>
</dbReference>
<dbReference type="GO" id="GO:0016787">
    <property type="term" value="F:hydrolase activity"/>
    <property type="evidence" value="ECO:0007669"/>
    <property type="project" value="UniProtKB-KW"/>
</dbReference>
<dbReference type="InterPro" id="IPR034115">
    <property type="entry name" value="M35_peptidyl-Lys"/>
</dbReference>
<gene>
    <name evidence="10" type="ORF">ABDJ40_09575</name>
</gene>
<evidence type="ECO:0000313" key="11">
    <source>
        <dbReference type="Proteomes" id="UP001462640"/>
    </source>
</evidence>
<dbReference type="PANTHER" id="PTHR37016:SF3">
    <property type="entry name" value="NEUTRAL PROTEASE 2-RELATED"/>
    <property type="match status" value="1"/>
</dbReference>
<comment type="caution">
    <text evidence="10">The sequence shown here is derived from an EMBL/GenBank/DDBJ whole genome shotgun (WGS) entry which is preliminary data.</text>
</comment>
<evidence type="ECO:0000256" key="5">
    <source>
        <dbReference type="ARBA" id="ARBA00022801"/>
    </source>
</evidence>
<dbReference type="CDD" id="cd11306">
    <property type="entry name" value="M35_peptidyl-Lys"/>
    <property type="match status" value="1"/>
</dbReference>
<keyword evidence="11" id="KW-1185">Reference proteome</keyword>
<dbReference type="SUPFAM" id="SSF55486">
    <property type="entry name" value="Metalloproteases ('zincins'), catalytic domain"/>
    <property type="match status" value="1"/>
</dbReference>
<dbReference type="InterPro" id="IPR029463">
    <property type="entry name" value="Lys_MEP"/>
</dbReference>
<keyword evidence="5 10" id="KW-0378">Hydrolase</keyword>